<name>A0A0A9EL86_ARUDO</name>
<sequence length="24" mass="2645">MACYSHHITYPGSHLIEPAIAGYL</sequence>
<dbReference type="AlphaFoldDB" id="A0A0A9EL86"/>
<protein>
    <submittedName>
        <fullName evidence="1">Uncharacterized protein</fullName>
    </submittedName>
</protein>
<reference evidence="1" key="1">
    <citation type="submission" date="2014-09" db="EMBL/GenBank/DDBJ databases">
        <authorList>
            <person name="Magalhaes I.L.F."/>
            <person name="Oliveira U."/>
            <person name="Santos F.R."/>
            <person name="Vidigal T.H.D.A."/>
            <person name="Brescovit A.D."/>
            <person name="Santos A.J."/>
        </authorList>
    </citation>
    <scope>NUCLEOTIDE SEQUENCE</scope>
    <source>
        <tissue evidence="1">Shoot tissue taken approximately 20 cm above the soil surface</tissue>
    </source>
</reference>
<accession>A0A0A9EL86</accession>
<organism evidence="1">
    <name type="scientific">Arundo donax</name>
    <name type="common">Giant reed</name>
    <name type="synonym">Donax arundinaceus</name>
    <dbReference type="NCBI Taxonomy" id="35708"/>
    <lineage>
        <taxon>Eukaryota</taxon>
        <taxon>Viridiplantae</taxon>
        <taxon>Streptophyta</taxon>
        <taxon>Embryophyta</taxon>
        <taxon>Tracheophyta</taxon>
        <taxon>Spermatophyta</taxon>
        <taxon>Magnoliopsida</taxon>
        <taxon>Liliopsida</taxon>
        <taxon>Poales</taxon>
        <taxon>Poaceae</taxon>
        <taxon>PACMAD clade</taxon>
        <taxon>Arundinoideae</taxon>
        <taxon>Arundineae</taxon>
        <taxon>Arundo</taxon>
    </lineage>
</organism>
<proteinExistence type="predicted"/>
<dbReference type="EMBL" id="GBRH01201083">
    <property type="protein sequence ID" value="JAD96812.1"/>
    <property type="molecule type" value="Transcribed_RNA"/>
</dbReference>
<reference evidence="1" key="2">
    <citation type="journal article" date="2015" name="Data Brief">
        <title>Shoot transcriptome of the giant reed, Arundo donax.</title>
        <authorList>
            <person name="Barrero R.A."/>
            <person name="Guerrero F.D."/>
            <person name="Moolhuijzen P."/>
            <person name="Goolsby J.A."/>
            <person name="Tidwell J."/>
            <person name="Bellgard S.E."/>
            <person name="Bellgard M.I."/>
        </authorList>
    </citation>
    <scope>NUCLEOTIDE SEQUENCE</scope>
    <source>
        <tissue evidence="1">Shoot tissue taken approximately 20 cm above the soil surface</tissue>
    </source>
</reference>
<evidence type="ECO:0000313" key="1">
    <source>
        <dbReference type="EMBL" id="JAD96812.1"/>
    </source>
</evidence>